<reference evidence="2" key="1">
    <citation type="journal article" date="2019" name="Int. J. Syst. Evol. Microbiol.">
        <title>The Global Catalogue of Microorganisms (GCM) 10K type strain sequencing project: providing services to taxonomists for standard genome sequencing and annotation.</title>
        <authorList>
            <consortium name="The Broad Institute Genomics Platform"/>
            <consortium name="The Broad Institute Genome Sequencing Center for Infectious Disease"/>
            <person name="Wu L."/>
            <person name="Ma J."/>
        </authorList>
    </citation>
    <scope>NUCLEOTIDE SEQUENCE [LARGE SCALE GENOMIC DNA]</scope>
    <source>
        <strain evidence="2">CECT 7956</strain>
    </source>
</reference>
<dbReference type="Gene3D" id="3.90.330.10">
    <property type="entry name" value="Nitrile hydratase alpha /Thiocyanate hydrolase gamma"/>
    <property type="match status" value="1"/>
</dbReference>
<evidence type="ECO:0000313" key="1">
    <source>
        <dbReference type="EMBL" id="MFC3811758.1"/>
    </source>
</evidence>
<keyword evidence="2" id="KW-1185">Reference proteome</keyword>
<dbReference type="EMBL" id="JBHRYQ010000001">
    <property type="protein sequence ID" value="MFC3811758.1"/>
    <property type="molecule type" value="Genomic_DNA"/>
</dbReference>
<evidence type="ECO:0000313" key="2">
    <source>
        <dbReference type="Proteomes" id="UP001595616"/>
    </source>
</evidence>
<organism evidence="1 2">
    <name type="scientific">Lacihabitans lacunae</name>
    <dbReference type="NCBI Taxonomy" id="1028214"/>
    <lineage>
        <taxon>Bacteria</taxon>
        <taxon>Pseudomonadati</taxon>
        <taxon>Bacteroidota</taxon>
        <taxon>Cytophagia</taxon>
        <taxon>Cytophagales</taxon>
        <taxon>Leadbetterellaceae</taxon>
        <taxon>Lacihabitans</taxon>
    </lineage>
</organism>
<sequence>MEHKKQQVLQAIISKAWEDTNFRKALISNPIEEIEKLTGVKVELPEGRELVIIDQTDKSKVYVNIPAEPEMENMELSEEQLENIAGGGQMMWNKLVQDLFPTLEKFIKI</sequence>
<dbReference type="InterPro" id="IPR022513">
    <property type="entry name" value="TOMM_pelo"/>
</dbReference>
<dbReference type="Proteomes" id="UP001595616">
    <property type="component" value="Unassembled WGS sequence"/>
</dbReference>
<protein>
    <submittedName>
        <fullName evidence="1">NHLP leader peptide family RiPP</fullName>
    </submittedName>
</protein>
<proteinExistence type="predicted"/>
<name>A0ABV7YWU0_9BACT</name>
<dbReference type="InterPro" id="IPR036648">
    <property type="entry name" value="CN_Hdrase_a/SCN_Hdrase_g_sf"/>
</dbReference>
<dbReference type="NCBIfam" id="TIGR03793">
    <property type="entry name" value="leader_NHLP"/>
    <property type="match status" value="1"/>
</dbReference>
<dbReference type="RefSeq" id="WP_379838601.1">
    <property type="nucleotide sequence ID" value="NZ_JBHRYQ010000001.1"/>
</dbReference>
<accession>A0ABV7YWU0</accession>
<comment type="caution">
    <text evidence="1">The sequence shown here is derived from an EMBL/GenBank/DDBJ whole genome shotgun (WGS) entry which is preliminary data.</text>
</comment>
<gene>
    <name evidence="1" type="ORF">ACFOOI_13930</name>
</gene>
<dbReference type="SUPFAM" id="SSF56209">
    <property type="entry name" value="Nitrile hydratase alpha chain"/>
    <property type="match status" value="1"/>
</dbReference>